<keyword evidence="1" id="KW-0472">Membrane</keyword>
<feature type="transmembrane region" description="Helical" evidence="1">
    <location>
        <begin position="53"/>
        <end position="70"/>
    </location>
</feature>
<evidence type="ECO:0000256" key="1">
    <source>
        <dbReference type="SAM" id="Phobius"/>
    </source>
</evidence>
<gene>
    <name evidence="2" type="ORF">ODE01S_20130</name>
</gene>
<dbReference type="AlphaFoldDB" id="A0A511RLP3"/>
<keyword evidence="1" id="KW-1133">Transmembrane helix</keyword>
<keyword evidence="1" id="KW-0812">Transmembrane</keyword>
<feature type="transmembrane region" description="Helical" evidence="1">
    <location>
        <begin position="29"/>
        <end position="46"/>
    </location>
</feature>
<dbReference type="OrthoDB" id="10011401at2"/>
<feature type="transmembrane region" description="Helical" evidence="1">
    <location>
        <begin position="7"/>
        <end position="23"/>
    </location>
</feature>
<sequence>MKTSRHGWLGLALVALGVLYLVGRPPGGPGWLWGLLGGGLFLLLARRGAPAEAAGLGSLLVGWALGALAADATGLESLKLVGAGLGLGLWGGLERRELATWGGGALLAAGALVFFWESPGGLFVALALLAFGAYLLLRPPAPAPAAAARTGAAVFRALARWRSLRAAELGTVNTEVLSDAELGCLAALDDPRNPKLVAGCLEKGGAERAAEIVQVIEKVRG</sequence>
<proteinExistence type="predicted"/>
<comment type="caution">
    <text evidence="2">The sequence shown here is derived from an EMBL/GenBank/DDBJ whole genome shotgun (WGS) entry which is preliminary data.</text>
</comment>
<dbReference type="RefSeq" id="WP_147148443.1">
    <property type="nucleotide sequence ID" value="NZ_BJXN01000016.1"/>
</dbReference>
<feature type="transmembrane region" description="Helical" evidence="1">
    <location>
        <begin position="122"/>
        <end position="137"/>
    </location>
</feature>
<protein>
    <submittedName>
        <fullName evidence="2">Uncharacterized protein</fullName>
    </submittedName>
</protein>
<organism evidence="2 3">
    <name type="scientific">Oceanithermus desulfurans NBRC 100063</name>
    <dbReference type="NCBI Taxonomy" id="1227550"/>
    <lineage>
        <taxon>Bacteria</taxon>
        <taxon>Thermotogati</taxon>
        <taxon>Deinococcota</taxon>
        <taxon>Deinococci</taxon>
        <taxon>Thermales</taxon>
        <taxon>Thermaceae</taxon>
        <taxon>Oceanithermus</taxon>
    </lineage>
</organism>
<accession>A0A511RLP3</accession>
<name>A0A511RLP3_9DEIN</name>
<dbReference type="Proteomes" id="UP000321827">
    <property type="component" value="Unassembled WGS sequence"/>
</dbReference>
<dbReference type="EMBL" id="BJXN01000016">
    <property type="protein sequence ID" value="GEM90579.1"/>
    <property type="molecule type" value="Genomic_DNA"/>
</dbReference>
<reference evidence="2 3" key="1">
    <citation type="submission" date="2019-07" db="EMBL/GenBank/DDBJ databases">
        <title>Whole genome shotgun sequence of Oceanithermus desulfurans NBRC 100063.</title>
        <authorList>
            <person name="Hosoyama A."/>
            <person name="Uohara A."/>
            <person name="Ohji S."/>
            <person name="Ichikawa N."/>
        </authorList>
    </citation>
    <scope>NUCLEOTIDE SEQUENCE [LARGE SCALE GENOMIC DNA]</scope>
    <source>
        <strain evidence="2 3">NBRC 100063</strain>
    </source>
</reference>
<evidence type="ECO:0000313" key="3">
    <source>
        <dbReference type="Proteomes" id="UP000321827"/>
    </source>
</evidence>
<evidence type="ECO:0000313" key="2">
    <source>
        <dbReference type="EMBL" id="GEM90579.1"/>
    </source>
</evidence>